<dbReference type="Proteomes" id="UP000236738">
    <property type="component" value="Unassembled WGS sequence"/>
</dbReference>
<dbReference type="SUPFAM" id="SSF51230">
    <property type="entry name" value="Single hybrid motif"/>
    <property type="match status" value="1"/>
</dbReference>
<dbReference type="PANTHER" id="PTHR30469:SF15">
    <property type="entry name" value="HLYD FAMILY OF SECRETION PROTEINS"/>
    <property type="match status" value="1"/>
</dbReference>
<reference evidence="3" key="1">
    <citation type="submission" date="2016-10" db="EMBL/GenBank/DDBJ databases">
        <authorList>
            <person name="Varghese N."/>
            <person name="Submissions S."/>
        </authorList>
    </citation>
    <scope>NUCLEOTIDE SEQUENCE [LARGE SCALE GENOMIC DNA]</scope>
    <source>
        <strain evidence="3">DSM 21580</strain>
    </source>
</reference>
<evidence type="ECO:0000313" key="3">
    <source>
        <dbReference type="Proteomes" id="UP000236738"/>
    </source>
</evidence>
<evidence type="ECO:0000259" key="1">
    <source>
        <dbReference type="Pfam" id="PF25917"/>
    </source>
</evidence>
<accession>A0A1H6AXU8</accession>
<organism evidence="2 3">
    <name type="scientific">Halpernia humi</name>
    <dbReference type="NCBI Taxonomy" id="493375"/>
    <lineage>
        <taxon>Bacteria</taxon>
        <taxon>Pseudomonadati</taxon>
        <taxon>Bacteroidota</taxon>
        <taxon>Flavobacteriia</taxon>
        <taxon>Flavobacteriales</taxon>
        <taxon>Weeksellaceae</taxon>
        <taxon>Chryseobacterium group</taxon>
        <taxon>Halpernia</taxon>
    </lineage>
</organism>
<name>A0A1H6AXU8_9FLAO</name>
<feature type="domain" description="Multidrug resistance protein MdtA-like barrel-sandwich hybrid" evidence="1">
    <location>
        <begin position="67"/>
        <end position="151"/>
    </location>
</feature>
<dbReference type="PROSITE" id="PS51257">
    <property type="entry name" value="PROKAR_LIPOPROTEIN"/>
    <property type="match status" value="1"/>
</dbReference>
<gene>
    <name evidence="2" type="ORF">SAMN05421847_2593</name>
</gene>
<dbReference type="RefSeq" id="WP_103914451.1">
    <property type="nucleotide sequence ID" value="NZ_FNUS01000007.1"/>
</dbReference>
<dbReference type="Gene3D" id="2.40.50.100">
    <property type="match status" value="1"/>
</dbReference>
<evidence type="ECO:0000313" key="2">
    <source>
        <dbReference type="EMBL" id="SEG53459.1"/>
    </source>
</evidence>
<dbReference type="AlphaFoldDB" id="A0A1H6AXU8"/>
<dbReference type="InterPro" id="IPR058625">
    <property type="entry name" value="MdtA-like_BSH"/>
</dbReference>
<dbReference type="GO" id="GO:1990281">
    <property type="term" value="C:efflux pump complex"/>
    <property type="evidence" value="ECO:0007669"/>
    <property type="project" value="TreeGrafter"/>
</dbReference>
<protein>
    <submittedName>
        <fullName evidence="2">Barrel-sandwich domain of CusB or HlyD membrane-fusion</fullName>
    </submittedName>
</protein>
<sequence>MIKIFKIILTFTFVFILFSCKKNTETVAQDSAVNSATPVSVVFPTDTLSINNAISINATATYLLKSDVKANATGYITNLRINLGDNVRRGQILFSVQTKESRALGNTINKLDKSFRFSGVTSVVCPASGFVNSLNHQIGDYVQEGEILAGITDASSFGFVMNVPYEYHEMLINNKNLEINLPDGKTLHGHIAKLLPSIDPISQTEKVLVKPNENISIPENLIVSINLKHQQNNTGIYVPKSAVLTDETQSKFWVMKLKNNDTAVKMDIVKGTENENYVQIVSGNINLKDRIITSGNYGLENNAKVKVAKD</sequence>
<dbReference type="GO" id="GO:0015562">
    <property type="term" value="F:efflux transmembrane transporter activity"/>
    <property type="evidence" value="ECO:0007669"/>
    <property type="project" value="TreeGrafter"/>
</dbReference>
<keyword evidence="3" id="KW-1185">Reference proteome</keyword>
<dbReference type="EMBL" id="FNUS01000007">
    <property type="protein sequence ID" value="SEG53459.1"/>
    <property type="molecule type" value="Genomic_DNA"/>
</dbReference>
<dbReference type="OrthoDB" id="1435302at2"/>
<proteinExistence type="predicted"/>
<dbReference type="Gene3D" id="2.40.420.20">
    <property type="match status" value="1"/>
</dbReference>
<dbReference type="InterPro" id="IPR011053">
    <property type="entry name" value="Single_hybrid_motif"/>
</dbReference>
<dbReference type="PANTHER" id="PTHR30469">
    <property type="entry name" value="MULTIDRUG RESISTANCE PROTEIN MDTA"/>
    <property type="match status" value="1"/>
</dbReference>
<dbReference type="Pfam" id="PF25917">
    <property type="entry name" value="BSH_RND"/>
    <property type="match status" value="1"/>
</dbReference>